<keyword evidence="3" id="KW-1185">Reference proteome</keyword>
<organism evidence="2 3">
    <name type="scientific">Penicillium flavigenum</name>
    <dbReference type="NCBI Taxonomy" id="254877"/>
    <lineage>
        <taxon>Eukaryota</taxon>
        <taxon>Fungi</taxon>
        <taxon>Dikarya</taxon>
        <taxon>Ascomycota</taxon>
        <taxon>Pezizomycotina</taxon>
        <taxon>Eurotiomycetes</taxon>
        <taxon>Eurotiomycetidae</taxon>
        <taxon>Eurotiales</taxon>
        <taxon>Aspergillaceae</taxon>
        <taxon>Penicillium</taxon>
    </lineage>
</organism>
<feature type="region of interest" description="Disordered" evidence="1">
    <location>
        <begin position="1"/>
        <end position="43"/>
    </location>
</feature>
<dbReference type="OrthoDB" id="5422293at2759"/>
<feature type="compositionally biased region" description="Polar residues" evidence="1">
    <location>
        <begin position="1"/>
        <end position="10"/>
    </location>
</feature>
<reference evidence="3" key="1">
    <citation type="journal article" date="2017" name="Nat. Microbiol.">
        <title>Global analysis of biosynthetic gene clusters reveals vast potential of secondary metabolite production in Penicillium species.</title>
        <authorList>
            <person name="Nielsen J.C."/>
            <person name="Grijseels S."/>
            <person name="Prigent S."/>
            <person name="Ji B."/>
            <person name="Dainat J."/>
            <person name="Nielsen K.F."/>
            <person name="Frisvad J.C."/>
            <person name="Workman M."/>
            <person name="Nielsen J."/>
        </authorList>
    </citation>
    <scope>NUCLEOTIDE SEQUENCE [LARGE SCALE GENOMIC DNA]</scope>
    <source>
        <strain evidence="3">IBT 14082</strain>
    </source>
</reference>
<protein>
    <submittedName>
        <fullName evidence="2">Uncharacterized protein</fullName>
    </submittedName>
</protein>
<evidence type="ECO:0000313" key="3">
    <source>
        <dbReference type="Proteomes" id="UP000191342"/>
    </source>
</evidence>
<accession>A0A1V6SKS4</accession>
<name>A0A1V6SKS4_9EURO</name>
<dbReference type="AlphaFoldDB" id="A0A1V6SKS4"/>
<evidence type="ECO:0000256" key="1">
    <source>
        <dbReference type="SAM" id="MobiDB-lite"/>
    </source>
</evidence>
<feature type="compositionally biased region" description="Pro residues" evidence="1">
    <location>
        <begin position="27"/>
        <end position="42"/>
    </location>
</feature>
<sequence>MAGQTPSTQDHLVDAPAPIHSLFREPSPTPQQPHPSAPPQPTPLSRFPVPLYPLLNMAFLIPRSNAHLQPFPCSRNGTPRFDVSTASTRRWRHGKTYAINPKVEYFWYQSRRPWALDCIPDPCDPNPVRYAIMASIAEELAKEFNWRLSLGMHRVKSQHTYRKSFDEELPPTVLDETCPSGGCRYNPRSAE</sequence>
<gene>
    <name evidence="2" type="ORF">PENFLA_c040G08483</name>
</gene>
<evidence type="ECO:0000313" key="2">
    <source>
        <dbReference type="EMBL" id="OQE14173.1"/>
    </source>
</evidence>
<dbReference type="EMBL" id="MLQL01000040">
    <property type="protein sequence ID" value="OQE14173.1"/>
    <property type="molecule type" value="Genomic_DNA"/>
</dbReference>
<proteinExistence type="predicted"/>
<comment type="caution">
    <text evidence="2">The sequence shown here is derived from an EMBL/GenBank/DDBJ whole genome shotgun (WGS) entry which is preliminary data.</text>
</comment>
<dbReference type="Proteomes" id="UP000191342">
    <property type="component" value="Unassembled WGS sequence"/>
</dbReference>